<dbReference type="CDD" id="cd17546">
    <property type="entry name" value="REC_hyHK_CKI1_RcsC-like"/>
    <property type="match status" value="2"/>
</dbReference>
<dbReference type="SMART" id="SM00448">
    <property type="entry name" value="REC"/>
    <property type="match status" value="2"/>
</dbReference>
<dbReference type="InterPro" id="IPR003594">
    <property type="entry name" value="HATPase_dom"/>
</dbReference>
<feature type="domain" description="Response regulatory" evidence="14">
    <location>
        <begin position="474"/>
        <end position="596"/>
    </location>
</feature>
<dbReference type="Pfam" id="PF00512">
    <property type="entry name" value="HisKA"/>
    <property type="match status" value="1"/>
</dbReference>
<evidence type="ECO:0000256" key="1">
    <source>
        <dbReference type="ARBA" id="ARBA00000085"/>
    </source>
</evidence>
<dbReference type="Pfam" id="PF02518">
    <property type="entry name" value="HATPase_c"/>
    <property type="match status" value="1"/>
</dbReference>
<dbReference type="Pfam" id="PF00072">
    <property type="entry name" value="Response_reg"/>
    <property type="match status" value="2"/>
</dbReference>
<keyword evidence="6" id="KW-0812">Transmembrane</keyword>
<dbReference type="Proteomes" id="UP001595693">
    <property type="component" value="Unassembled WGS sequence"/>
</dbReference>
<dbReference type="InterPro" id="IPR011006">
    <property type="entry name" value="CheY-like_superfamily"/>
</dbReference>
<dbReference type="InterPro" id="IPR000014">
    <property type="entry name" value="PAS"/>
</dbReference>
<comment type="subcellular location">
    <subcellularLocation>
        <location evidence="2">Cell membrane</location>
        <topology evidence="2">Multi-pass membrane protein</topology>
    </subcellularLocation>
</comment>
<evidence type="ECO:0000313" key="16">
    <source>
        <dbReference type="EMBL" id="MFC3937684.1"/>
    </source>
</evidence>
<protein>
    <recommendedName>
        <fullName evidence="3">histidine kinase</fullName>
        <ecNumber evidence="3">2.7.13.3</ecNumber>
    </recommendedName>
</protein>
<dbReference type="PROSITE" id="PS50109">
    <property type="entry name" value="HIS_KIN"/>
    <property type="match status" value="1"/>
</dbReference>
<dbReference type="SMART" id="SM00388">
    <property type="entry name" value="HisKA"/>
    <property type="match status" value="1"/>
</dbReference>
<dbReference type="CDD" id="cd00082">
    <property type="entry name" value="HisKA"/>
    <property type="match status" value="1"/>
</dbReference>
<dbReference type="PANTHER" id="PTHR45339">
    <property type="entry name" value="HYBRID SIGNAL TRANSDUCTION HISTIDINE KINASE J"/>
    <property type="match status" value="1"/>
</dbReference>
<keyword evidence="7" id="KW-0547">Nucleotide-binding</keyword>
<dbReference type="Pfam" id="PF01627">
    <property type="entry name" value="Hpt"/>
    <property type="match status" value="1"/>
</dbReference>
<evidence type="ECO:0000256" key="8">
    <source>
        <dbReference type="ARBA" id="ARBA00022840"/>
    </source>
</evidence>
<feature type="domain" description="Histidine kinase" evidence="13">
    <location>
        <begin position="81"/>
        <end position="305"/>
    </location>
</feature>
<dbReference type="InterPro" id="IPR036890">
    <property type="entry name" value="HATPase_C_sf"/>
</dbReference>
<keyword evidence="8" id="KW-0067">ATP-binding</keyword>
<keyword evidence="17" id="KW-1185">Reference proteome</keyword>
<dbReference type="Gene3D" id="3.30.565.10">
    <property type="entry name" value="Histidine kinase-like ATPase, C-terminal domain"/>
    <property type="match status" value="1"/>
</dbReference>
<name>A0ABV8DGM9_9BURK</name>
<dbReference type="SMART" id="SM00387">
    <property type="entry name" value="HATPase_c"/>
    <property type="match status" value="1"/>
</dbReference>
<feature type="modified residue" description="4-aspartylphosphate" evidence="12">
    <location>
        <position position="529"/>
    </location>
</feature>
<dbReference type="InterPro" id="IPR008207">
    <property type="entry name" value="Sig_transdc_His_kin_Hpt_dom"/>
</dbReference>
<dbReference type="EMBL" id="JBHSAJ010000069">
    <property type="protein sequence ID" value="MFC3937684.1"/>
    <property type="molecule type" value="Genomic_DNA"/>
</dbReference>
<keyword evidence="4" id="KW-1003">Cell membrane</keyword>
<dbReference type="InterPro" id="IPR005467">
    <property type="entry name" value="His_kinase_dom"/>
</dbReference>
<dbReference type="InterPro" id="IPR004358">
    <property type="entry name" value="Sig_transdc_His_kin-like_C"/>
</dbReference>
<keyword evidence="9" id="KW-1133">Transmembrane helix</keyword>
<evidence type="ECO:0000256" key="3">
    <source>
        <dbReference type="ARBA" id="ARBA00012438"/>
    </source>
</evidence>
<keyword evidence="11" id="KW-0472">Membrane</keyword>
<dbReference type="InterPro" id="IPR003661">
    <property type="entry name" value="HisK_dim/P_dom"/>
</dbReference>
<dbReference type="Gene3D" id="1.10.287.130">
    <property type="match status" value="1"/>
</dbReference>
<comment type="caution">
    <text evidence="16">The sequence shown here is derived from an EMBL/GenBank/DDBJ whole genome shotgun (WGS) entry which is preliminary data.</text>
</comment>
<evidence type="ECO:0000313" key="17">
    <source>
        <dbReference type="Proteomes" id="UP001595693"/>
    </source>
</evidence>
<reference evidence="17" key="1">
    <citation type="journal article" date="2019" name="Int. J. Syst. Evol. Microbiol.">
        <title>The Global Catalogue of Microorganisms (GCM) 10K type strain sequencing project: providing services to taxonomists for standard genome sequencing and annotation.</title>
        <authorList>
            <consortium name="The Broad Institute Genomics Platform"/>
            <consortium name="The Broad Institute Genome Sequencing Center for Infectious Disease"/>
            <person name="Wu L."/>
            <person name="Ma J."/>
        </authorList>
    </citation>
    <scope>NUCLEOTIDE SEQUENCE [LARGE SCALE GENOMIC DNA]</scope>
    <source>
        <strain evidence="17">CCUG 2113</strain>
    </source>
</reference>
<sequence length="845" mass="90549">MRPPSERLGFETREWTYVRKDGQRLPVQLSVNTIRDTHGNVLGYLGIAQDMTERYRQDSALRHAKAAAETASAAKSMFLANMSHEIRTPMNAVLGVAHLLADTPLNDDQRQLLGKLQIAGRSLLGIINDVLDISKIEAGEMTTESVGFSPADLVSEVVQLFAPQASGKGITLDVQGLDTCPAALLGDPTRLRQVLSNLVSNAIKFTQRGSVLLQVERHPAVLTSDDRTWLKFSVVDSGTGISQTALKNLFTPFAQADASTTRRFGGTGLGLSIVKRLSQLMGGDVGVTSAEGVGSTFWVALPFSVPHDNSEPLQVASSQDRLTVFVADDNDIDLKALVAMCNAFGWRAIPMASGTELVHKVQDLVDAHQTLPDALLVDWQMPGMDGIATLQMLAERLGKSQLPATLVVSAHERDKVVSADTHGVVNRILTKPVEPNTLFNAVNASIAALTGHQGQVIGASSLDGMQGHWLKGVRILLVDDSDINLEVARRLLEKEGAWVETCANGQEAVRAVAATQGTGTTVFDAVLMDVQMPVMDGYEATARIRQDLGLVHLPIIALTAGALSEERRRAEAAGMNAFLTKPLDPNLLVRTVHAHVGKAQGTPLNASGGVSPHPQAVDTQWPEIQGIDTATAMKLLQGDSNLFLDLTQRMVRDHGSASFLLSVGDTPEALATLLARVHKLRGSAGMLGANAVHALTTDLETQLRDLQSKWHTGAEVPPGVINLSQSLNDALRQLQADFEGVLIARSKDTKSTLSADEPTQTRATGTLSEPSLQRIHAVLQSLDRQDLAALTEMETLAQELTQWMGSEAVHTLQQAVNRLDFAEASRLLSGLISSTADHGAFGGNS</sequence>
<keyword evidence="10" id="KW-0902">Two-component regulatory system</keyword>
<evidence type="ECO:0000259" key="15">
    <source>
        <dbReference type="PROSITE" id="PS50113"/>
    </source>
</evidence>
<evidence type="ECO:0000256" key="12">
    <source>
        <dbReference type="PROSITE-ProRule" id="PRU00169"/>
    </source>
</evidence>
<dbReference type="SUPFAM" id="SSF52172">
    <property type="entry name" value="CheY-like"/>
    <property type="match status" value="2"/>
</dbReference>
<dbReference type="SUPFAM" id="SSF47384">
    <property type="entry name" value="Homodimeric domain of signal transducing histidine kinase"/>
    <property type="match status" value="1"/>
</dbReference>
<feature type="domain" description="Response regulatory" evidence="14">
    <location>
        <begin position="323"/>
        <end position="446"/>
    </location>
</feature>
<dbReference type="Pfam" id="PF13426">
    <property type="entry name" value="PAS_9"/>
    <property type="match status" value="1"/>
</dbReference>
<dbReference type="PRINTS" id="PR00344">
    <property type="entry name" value="BCTRLSENSOR"/>
</dbReference>
<gene>
    <name evidence="16" type="ORF">ACFOW3_23930</name>
</gene>
<feature type="modified residue" description="4-aspartylphosphate" evidence="12">
    <location>
        <position position="378"/>
    </location>
</feature>
<comment type="catalytic activity">
    <reaction evidence="1">
        <text>ATP + protein L-histidine = ADP + protein N-phospho-L-histidine.</text>
        <dbReference type="EC" id="2.7.13.3"/>
    </reaction>
</comment>
<dbReference type="EC" id="2.7.13.3" evidence="3"/>
<evidence type="ECO:0000256" key="11">
    <source>
        <dbReference type="ARBA" id="ARBA00023136"/>
    </source>
</evidence>
<keyword evidence="5 12" id="KW-0597">Phosphoprotein</keyword>
<proteinExistence type="predicted"/>
<organism evidence="16 17">
    <name type="scientific">Acidovorax facilis</name>
    <dbReference type="NCBI Taxonomy" id="12917"/>
    <lineage>
        <taxon>Bacteria</taxon>
        <taxon>Pseudomonadati</taxon>
        <taxon>Pseudomonadota</taxon>
        <taxon>Betaproteobacteria</taxon>
        <taxon>Burkholderiales</taxon>
        <taxon>Comamonadaceae</taxon>
        <taxon>Acidovorax</taxon>
    </lineage>
</organism>
<dbReference type="SUPFAM" id="SSF47226">
    <property type="entry name" value="Histidine-containing phosphotransfer domain, HPT domain"/>
    <property type="match status" value="1"/>
</dbReference>
<evidence type="ECO:0000256" key="10">
    <source>
        <dbReference type="ARBA" id="ARBA00023012"/>
    </source>
</evidence>
<dbReference type="InterPro" id="IPR036097">
    <property type="entry name" value="HisK_dim/P_sf"/>
</dbReference>
<feature type="domain" description="PAC" evidence="15">
    <location>
        <begin position="11"/>
        <end position="63"/>
    </location>
</feature>
<dbReference type="NCBIfam" id="TIGR00229">
    <property type="entry name" value="sensory_box"/>
    <property type="match status" value="1"/>
</dbReference>
<dbReference type="SUPFAM" id="SSF55874">
    <property type="entry name" value="ATPase domain of HSP90 chaperone/DNA topoisomerase II/histidine kinase"/>
    <property type="match status" value="1"/>
</dbReference>
<evidence type="ECO:0000256" key="2">
    <source>
        <dbReference type="ARBA" id="ARBA00004651"/>
    </source>
</evidence>
<evidence type="ECO:0000256" key="6">
    <source>
        <dbReference type="ARBA" id="ARBA00022692"/>
    </source>
</evidence>
<dbReference type="Gene3D" id="3.30.450.20">
    <property type="entry name" value="PAS domain"/>
    <property type="match status" value="1"/>
</dbReference>
<evidence type="ECO:0000256" key="4">
    <source>
        <dbReference type="ARBA" id="ARBA00022475"/>
    </source>
</evidence>
<dbReference type="PROSITE" id="PS50110">
    <property type="entry name" value="RESPONSE_REGULATORY"/>
    <property type="match status" value="2"/>
</dbReference>
<evidence type="ECO:0000259" key="13">
    <source>
        <dbReference type="PROSITE" id="PS50109"/>
    </source>
</evidence>
<dbReference type="SUPFAM" id="SSF55785">
    <property type="entry name" value="PYP-like sensor domain (PAS domain)"/>
    <property type="match status" value="1"/>
</dbReference>
<dbReference type="CDD" id="cd16922">
    <property type="entry name" value="HATPase_EvgS-ArcB-TorS-like"/>
    <property type="match status" value="1"/>
</dbReference>
<dbReference type="PROSITE" id="PS50113">
    <property type="entry name" value="PAC"/>
    <property type="match status" value="1"/>
</dbReference>
<dbReference type="InterPro" id="IPR001789">
    <property type="entry name" value="Sig_transdc_resp-reg_receiver"/>
</dbReference>
<evidence type="ECO:0000256" key="9">
    <source>
        <dbReference type="ARBA" id="ARBA00022989"/>
    </source>
</evidence>
<dbReference type="InterPro" id="IPR001610">
    <property type="entry name" value="PAC"/>
</dbReference>
<dbReference type="InterPro" id="IPR000700">
    <property type="entry name" value="PAS-assoc_C"/>
</dbReference>
<accession>A0ABV8DGM9</accession>
<evidence type="ECO:0000259" key="14">
    <source>
        <dbReference type="PROSITE" id="PS50110"/>
    </source>
</evidence>
<dbReference type="PANTHER" id="PTHR45339:SF1">
    <property type="entry name" value="HYBRID SIGNAL TRANSDUCTION HISTIDINE KINASE J"/>
    <property type="match status" value="1"/>
</dbReference>
<dbReference type="InterPro" id="IPR036641">
    <property type="entry name" value="HPT_dom_sf"/>
</dbReference>
<evidence type="ECO:0000256" key="7">
    <source>
        <dbReference type="ARBA" id="ARBA00022741"/>
    </source>
</evidence>
<evidence type="ECO:0000256" key="5">
    <source>
        <dbReference type="ARBA" id="ARBA00022553"/>
    </source>
</evidence>
<dbReference type="CDD" id="cd00130">
    <property type="entry name" value="PAS"/>
    <property type="match status" value="1"/>
</dbReference>
<dbReference type="Gene3D" id="1.20.120.160">
    <property type="entry name" value="HPT domain"/>
    <property type="match status" value="1"/>
</dbReference>
<dbReference type="SMART" id="SM00086">
    <property type="entry name" value="PAC"/>
    <property type="match status" value="1"/>
</dbReference>
<dbReference type="InterPro" id="IPR035965">
    <property type="entry name" value="PAS-like_dom_sf"/>
</dbReference>
<dbReference type="Gene3D" id="3.40.50.2300">
    <property type="match status" value="2"/>
</dbReference>
<dbReference type="RefSeq" id="WP_162239756.1">
    <property type="nucleotide sequence ID" value="NZ_JAMXAX010000088.1"/>
</dbReference>